<dbReference type="PANTHER" id="PTHR43358:SF4">
    <property type="entry name" value="ALPHA_BETA HYDROLASE FOLD-1 DOMAIN-CONTAINING PROTEIN"/>
    <property type="match status" value="1"/>
</dbReference>
<dbReference type="Proteomes" id="UP000054937">
    <property type="component" value="Unassembled WGS sequence"/>
</dbReference>
<proteinExistence type="predicted"/>
<dbReference type="SUPFAM" id="SSF53474">
    <property type="entry name" value="alpha/beta-Hydrolases"/>
    <property type="match status" value="1"/>
</dbReference>
<dbReference type="OrthoDB" id="10249433at2759"/>
<comment type="caution">
    <text evidence="1">The sequence shown here is derived from an EMBL/GenBank/DDBJ whole genome shotgun (WGS) entry which is preliminary data.</text>
</comment>
<accession>A0A0V0R1V2</accession>
<reference evidence="1 2" key="1">
    <citation type="journal article" date="2015" name="Sci. Rep.">
        <title>Genome of the facultative scuticociliatosis pathogen Pseudocohnilembus persalinus provides insight into its virulence through horizontal gene transfer.</title>
        <authorList>
            <person name="Xiong J."/>
            <person name="Wang G."/>
            <person name="Cheng J."/>
            <person name="Tian M."/>
            <person name="Pan X."/>
            <person name="Warren A."/>
            <person name="Jiang C."/>
            <person name="Yuan D."/>
            <person name="Miao W."/>
        </authorList>
    </citation>
    <scope>NUCLEOTIDE SEQUENCE [LARGE SCALE GENOMIC DNA]</scope>
    <source>
        <strain evidence="1">36N120E</strain>
    </source>
</reference>
<dbReference type="AlphaFoldDB" id="A0A0V0R1V2"/>
<dbReference type="OMA" id="NQNIHAS"/>
<sequence>MELFFSEKEIDEQILDQIIRPPRSGYTQHDLGPVQKNINGIQIQRTDFQVKNKNNQNIHASIYQPLELQSNQLIIYLHGNAGSRLEAAPMLNYFIPYGLSVLTFDFSGCGMSEGQYITLGCKEVDDLDAIMIWQNKNSEQAPFFRQVELRVLIKD</sequence>
<dbReference type="InterPro" id="IPR029058">
    <property type="entry name" value="AB_hydrolase_fold"/>
</dbReference>
<dbReference type="PANTHER" id="PTHR43358">
    <property type="entry name" value="ALPHA/BETA-HYDROLASE"/>
    <property type="match status" value="1"/>
</dbReference>
<evidence type="ECO:0000313" key="2">
    <source>
        <dbReference type="Proteomes" id="UP000054937"/>
    </source>
</evidence>
<dbReference type="InParanoid" id="A0A0V0R1V2"/>
<dbReference type="Gene3D" id="3.40.50.1820">
    <property type="entry name" value="alpha/beta hydrolase"/>
    <property type="match status" value="1"/>
</dbReference>
<organism evidence="1 2">
    <name type="scientific">Pseudocohnilembus persalinus</name>
    <name type="common">Ciliate</name>
    <dbReference type="NCBI Taxonomy" id="266149"/>
    <lineage>
        <taxon>Eukaryota</taxon>
        <taxon>Sar</taxon>
        <taxon>Alveolata</taxon>
        <taxon>Ciliophora</taxon>
        <taxon>Intramacronucleata</taxon>
        <taxon>Oligohymenophorea</taxon>
        <taxon>Scuticociliatia</taxon>
        <taxon>Philasterida</taxon>
        <taxon>Pseudocohnilembidae</taxon>
        <taxon>Pseudocohnilembus</taxon>
    </lineage>
</organism>
<evidence type="ECO:0000313" key="1">
    <source>
        <dbReference type="EMBL" id="KRX08152.1"/>
    </source>
</evidence>
<evidence type="ECO:0008006" key="3">
    <source>
        <dbReference type="Google" id="ProtNLM"/>
    </source>
</evidence>
<gene>
    <name evidence="1" type="ORF">PPERSA_01697</name>
</gene>
<name>A0A0V0R1V2_PSEPJ</name>
<dbReference type="EMBL" id="LDAU01000073">
    <property type="protein sequence ID" value="KRX08152.1"/>
    <property type="molecule type" value="Genomic_DNA"/>
</dbReference>
<dbReference type="InterPro" id="IPR052920">
    <property type="entry name" value="DNA-binding_regulatory"/>
</dbReference>
<protein>
    <recommendedName>
        <fullName evidence="3">Serine aminopeptidase S33 domain-containing protein</fullName>
    </recommendedName>
</protein>
<keyword evidence="2" id="KW-1185">Reference proteome</keyword>